<sequence length="178" mass="19089">MFSVAHTDVGMENNQGAFSPGQVNPGFYSDPPEEDQGDPDFRKGSMPCQQDRTVFDNSIYFTIKTAISKTSPATKETSYIPRMSSHNSLTASLLKAEASKLAKRSNVQNGLPPSMRAIPLIAVGAGSMISKAIGGPNVVEGKLLGSSEEERIVLAGPKKEEASVGESQSRETDQRIEK</sequence>
<evidence type="ECO:0000313" key="3">
    <source>
        <dbReference type="Proteomes" id="UP000223968"/>
    </source>
</evidence>
<feature type="region of interest" description="Disordered" evidence="1">
    <location>
        <begin position="1"/>
        <end position="47"/>
    </location>
</feature>
<dbReference type="EMBL" id="PDNB01000010">
    <property type="protein sequence ID" value="PGH17499.1"/>
    <property type="molecule type" value="Genomic_DNA"/>
</dbReference>
<evidence type="ECO:0000256" key="1">
    <source>
        <dbReference type="SAM" id="MobiDB-lite"/>
    </source>
</evidence>
<gene>
    <name evidence="2" type="ORF">AJ79_01099</name>
</gene>
<dbReference type="Proteomes" id="UP000223968">
    <property type="component" value="Unassembled WGS sequence"/>
</dbReference>
<organism evidence="2 3">
    <name type="scientific">Helicocarpus griseus UAMH5409</name>
    <dbReference type="NCBI Taxonomy" id="1447875"/>
    <lineage>
        <taxon>Eukaryota</taxon>
        <taxon>Fungi</taxon>
        <taxon>Dikarya</taxon>
        <taxon>Ascomycota</taxon>
        <taxon>Pezizomycotina</taxon>
        <taxon>Eurotiomycetes</taxon>
        <taxon>Eurotiomycetidae</taxon>
        <taxon>Onygenales</taxon>
        <taxon>Ajellomycetaceae</taxon>
        <taxon>Helicocarpus</taxon>
    </lineage>
</organism>
<evidence type="ECO:0000313" key="2">
    <source>
        <dbReference type="EMBL" id="PGH17499.1"/>
    </source>
</evidence>
<keyword evidence="3" id="KW-1185">Reference proteome</keyword>
<comment type="caution">
    <text evidence="2">The sequence shown here is derived from an EMBL/GenBank/DDBJ whole genome shotgun (WGS) entry which is preliminary data.</text>
</comment>
<dbReference type="OrthoDB" id="4458050at2759"/>
<dbReference type="AlphaFoldDB" id="A0A2B7Y8S5"/>
<reference evidence="2 3" key="1">
    <citation type="submission" date="2017-10" db="EMBL/GenBank/DDBJ databases">
        <title>Comparative genomics in systemic dimorphic fungi from Ajellomycetaceae.</title>
        <authorList>
            <person name="Munoz J.F."/>
            <person name="Mcewen J.G."/>
            <person name="Clay O.K."/>
            <person name="Cuomo C.A."/>
        </authorList>
    </citation>
    <scope>NUCLEOTIDE SEQUENCE [LARGE SCALE GENOMIC DNA]</scope>
    <source>
        <strain evidence="2 3">UAMH5409</strain>
    </source>
</reference>
<name>A0A2B7Y8S5_9EURO</name>
<protein>
    <submittedName>
        <fullName evidence="2">Uncharacterized protein</fullName>
    </submittedName>
</protein>
<accession>A0A2B7Y8S5</accession>
<feature type="region of interest" description="Disordered" evidence="1">
    <location>
        <begin position="154"/>
        <end position="178"/>
    </location>
</feature>
<proteinExistence type="predicted"/>